<protein>
    <recommendedName>
        <fullName evidence="2">14-3-3 domain-containing protein</fullName>
    </recommendedName>
</protein>
<feature type="domain" description="14-3-3" evidence="2">
    <location>
        <begin position="5"/>
        <end position="199"/>
    </location>
</feature>
<dbReference type="SMART" id="SM00101">
    <property type="entry name" value="14_3_3"/>
    <property type="match status" value="1"/>
</dbReference>
<evidence type="ECO:0000256" key="1">
    <source>
        <dbReference type="ARBA" id="ARBA00006141"/>
    </source>
</evidence>
<dbReference type="Proteomes" id="UP000734854">
    <property type="component" value="Unassembled WGS sequence"/>
</dbReference>
<keyword evidence="4" id="KW-1185">Reference proteome</keyword>
<reference evidence="3 4" key="1">
    <citation type="submission" date="2020-08" db="EMBL/GenBank/DDBJ databases">
        <title>Plant Genome Project.</title>
        <authorList>
            <person name="Zhang R.-G."/>
        </authorList>
    </citation>
    <scope>NUCLEOTIDE SEQUENCE [LARGE SCALE GENOMIC DNA]</scope>
    <source>
        <tissue evidence="3">Rhizome</tissue>
    </source>
</reference>
<dbReference type="Gene3D" id="1.20.190.20">
    <property type="entry name" value="14-3-3 domain"/>
    <property type="match status" value="2"/>
</dbReference>
<dbReference type="SUPFAM" id="SSF48445">
    <property type="entry name" value="14-3-3 protein"/>
    <property type="match status" value="1"/>
</dbReference>
<evidence type="ECO:0000259" key="2">
    <source>
        <dbReference type="SMART" id="SM00101"/>
    </source>
</evidence>
<dbReference type="InterPro" id="IPR023410">
    <property type="entry name" value="14-3-3_domain"/>
</dbReference>
<name>A0A8J5FH27_ZINOF</name>
<dbReference type="InterPro" id="IPR036815">
    <property type="entry name" value="14-3-3_dom_sf"/>
</dbReference>
<organism evidence="3 4">
    <name type="scientific">Zingiber officinale</name>
    <name type="common">Ginger</name>
    <name type="synonym">Amomum zingiber</name>
    <dbReference type="NCBI Taxonomy" id="94328"/>
    <lineage>
        <taxon>Eukaryota</taxon>
        <taxon>Viridiplantae</taxon>
        <taxon>Streptophyta</taxon>
        <taxon>Embryophyta</taxon>
        <taxon>Tracheophyta</taxon>
        <taxon>Spermatophyta</taxon>
        <taxon>Magnoliopsida</taxon>
        <taxon>Liliopsida</taxon>
        <taxon>Zingiberales</taxon>
        <taxon>Zingiberaceae</taxon>
        <taxon>Zingiber</taxon>
    </lineage>
</organism>
<comment type="similarity">
    <text evidence="1">Belongs to the 14-3-3 family.</text>
</comment>
<evidence type="ECO:0000313" key="3">
    <source>
        <dbReference type="EMBL" id="KAG6487812.1"/>
    </source>
</evidence>
<evidence type="ECO:0000313" key="4">
    <source>
        <dbReference type="Proteomes" id="UP000734854"/>
    </source>
</evidence>
<gene>
    <name evidence="3" type="ORF">ZIOFF_056419</name>
</gene>
<accession>A0A8J5FH27</accession>
<proteinExistence type="inferred from homology"/>
<dbReference type="InterPro" id="IPR000308">
    <property type="entry name" value="14-3-3"/>
</dbReference>
<comment type="caution">
    <text evidence="3">The sequence shown here is derived from an EMBL/GenBank/DDBJ whole genome shotgun (WGS) entry which is preliminary data.</text>
</comment>
<dbReference type="Pfam" id="PF00244">
    <property type="entry name" value="14-3-3"/>
    <property type="match status" value="2"/>
</dbReference>
<dbReference type="PIRSF" id="PIRSF000868">
    <property type="entry name" value="14-3-3"/>
    <property type="match status" value="1"/>
</dbReference>
<dbReference type="EMBL" id="JACMSC010000015">
    <property type="protein sequence ID" value="KAG6487812.1"/>
    <property type="molecule type" value="Genomic_DNA"/>
</dbReference>
<dbReference type="PANTHER" id="PTHR18860">
    <property type="entry name" value="14-3-3 PROTEIN"/>
    <property type="match status" value="1"/>
</dbReference>
<dbReference type="AlphaFoldDB" id="A0A8J5FH27"/>
<sequence length="236" mass="26988">MFLIEMVENMKKVAKLDVELTAEERNLLSVGYKKVVGSHRTAWRIMSLIEQKTGVQQQRAEKGDYSCYLAEFKTGEEKQKATDQSMKAYEARQDPITFIFSILDKDLIAYEKAKINLLPTHPIRLGLALNFSVLYYEILNSPDRACYLAKQAFDLAVAEQDNSSEEPHEDSALIIQLLRDNLRLWTSKLPPEDQETKLYCNCSVHQMVYGFGIPIEMVREIAKLGSKDATLIDDDE</sequence>